<evidence type="ECO:0000256" key="3">
    <source>
        <dbReference type="ARBA" id="ARBA00023274"/>
    </source>
</evidence>
<dbReference type="InterPro" id="IPR042105">
    <property type="entry name" value="Ribosomal_bL31_sf"/>
</dbReference>
<dbReference type="Pfam" id="PF01197">
    <property type="entry name" value="Ribosomal_L31"/>
    <property type="match status" value="1"/>
</dbReference>
<dbReference type="GO" id="GO:0006412">
    <property type="term" value="P:translation"/>
    <property type="evidence" value="ECO:0007669"/>
    <property type="project" value="InterPro"/>
</dbReference>
<sequence length="60" mass="7332">MKIFFNCICKEKFFLISSFKNNVNINVCMNCHSFYTKKKKISDNSEKIKKFNKKYENFFK</sequence>
<comment type="subunit">
    <text evidence="1">Part of the 50S ribosomal subunit.</text>
</comment>
<reference evidence="5 6" key="1">
    <citation type="journal article" date="2012" name="Mol. Biol. Evol.">
        <title>Genome reduction and co-evolution between the primary and secondary bacterial symbionts of psyllids.</title>
        <authorList>
            <person name="Sloan D.B."/>
            <person name="Moran N.A."/>
        </authorList>
    </citation>
    <scope>NUCLEOTIDE SEQUENCE [LARGE SCALE GENOMIC DNA]</scope>
    <source>
        <strain evidence="5 6">HT</strain>
    </source>
</reference>
<evidence type="ECO:0000313" key="6">
    <source>
        <dbReference type="Proteomes" id="UP000003933"/>
    </source>
</evidence>
<keyword evidence="2 4" id="KW-0689">Ribosomal protein</keyword>
<evidence type="ECO:0000256" key="4">
    <source>
        <dbReference type="RuleBase" id="RU000564"/>
    </source>
</evidence>
<dbReference type="NCBIfam" id="TIGR00105">
    <property type="entry name" value="L31"/>
    <property type="match status" value="1"/>
</dbReference>
<evidence type="ECO:0000256" key="2">
    <source>
        <dbReference type="ARBA" id="ARBA00022980"/>
    </source>
</evidence>
<dbReference type="Proteomes" id="UP000003933">
    <property type="component" value="Chromosome"/>
</dbReference>
<dbReference type="GO" id="GO:0005840">
    <property type="term" value="C:ribosome"/>
    <property type="evidence" value="ECO:0007669"/>
    <property type="project" value="UniProtKB-KW"/>
</dbReference>
<dbReference type="InterPro" id="IPR002150">
    <property type="entry name" value="Ribosomal_bL31"/>
</dbReference>
<dbReference type="SUPFAM" id="SSF143800">
    <property type="entry name" value="L28p-like"/>
    <property type="match status" value="1"/>
</dbReference>
<dbReference type="HOGENOM" id="CLU_114306_4_4_6"/>
<dbReference type="Gene3D" id="4.10.830.30">
    <property type="entry name" value="Ribosomal protein L31"/>
    <property type="match status" value="1"/>
</dbReference>
<gene>
    <name evidence="5" type="primary">rpmE</name>
    <name evidence="5" type="ORF">A355_026</name>
</gene>
<evidence type="ECO:0000313" key="5">
    <source>
        <dbReference type="EMBL" id="AFP84072.1"/>
    </source>
</evidence>
<comment type="similarity">
    <text evidence="4">Belongs to the bacterial ribosomal protein bL31 family.</text>
</comment>
<evidence type="ECO:0000256" key="1">
    <source>
        <dbReference type="ARBA" id="ARBA00011838"/>
    </source>
</evidence>
<dbReference type="InterPro" id="IPR034704">
    <property type="entry name" value="Ribosomal_bL28/bL31-like_sf"/>
</dbReference>
<dbReference type="OrthoDB" id="9803251at2"/>
<dbReference type="PRINTS" id="PR01249">
    <property type="entry name" value="RIBOSOMALL31"/>
</dbReference>
<organism evidence="5 6">
    <name type="scientific">Candidatus Carsonella ruddii HT isolate Thao2000</name>
    <dbReference type="NCBI Taxonomy" id="1202539"/>
    <lineage>
        <taxon>Bacteria</taxon>
        <taxon>Pseudomonadati</taxon>
        <taxon>Pseudomonadota</taxon>
        <taxon>Gammaproteobacteria</taxon>
        <taxon>Oceanospirillales</taxon>
        <taxon>Halomonadaceae</taxon>
        <taxon>Zymobacter group</taxon>
        <taxon>Candidatus Carsonella</taxon>
    </lineage>
</organism>
<dbReference type="EMBL" id="CP003544">
    <property type="protein sequence ID" value="AFP84072.1"/>
    <property type="molecule type" value="Genomic_DNA"/>
</dbReference>
<dbReference type="RefSeq" id="WP_014887372.1">
    <property type="nucleotide sequence ID" value="NC_018417.1"/>
</dbReference>
<protein>
    <recommendedName>
        <fullName evidence="4">50S ribosomal protein L31</fullName>
    </recommendedName>
</protein>
<proteinExistence type="inferred from homology"/>
<dbReference type="AlphaFoldDB" id="J3TEE3"/>
<name>J3TEE3_CARRU</name>
<dbReference type="GO" id="GO:1990904">
    <property type="term" value="C:ribonucleoprotein complex"/>
    <property type="evidence" value="ECO:0007669"/>
    <property type="project" value="UniProtKB-KW"/>
</dbReference>
<accession>J3TEE3</accession>
<dbReference type="STRING" id="1202539.A355_026"/>
<dbReference type="GO" id="GO:0003735">
    <property type="term" value="F:structural constituent of ribosome"/>
    <property type="evidence" value="ECO:0007669"/>
    <property type="project" value="InterPro"/>
</dbReference>
<dbReference type="PATRIC" id="fig|1202539.3.peg.25"/>
<dbReference type="KEGG" id="crt:A355_026"/>
<keyword evidence="3 4" id="KW-0687">Ribonucleoprotein</keyword>